<dbReference type="InterPro" id="IPR010982">
    <property type="entry name" value="Lambda_DNA-bd_dom_sf"/>
</dbReference>
<protein>
    <recommendedName>
        <fullName evidence="1">HTH cro/C1-type domain-containing protein</fullName>
    </recommendedName>
</protein>
<evidence type="ECO:0000313" key="3">
    <source>
        <dbReference type="Proteomes" id="UP000064189"/>
    </source>
</evidence>
<sequence>MNKGYGEFIKRNRIASGFTKQVQLAEKSGITAATISRIEKEIQKPSMETLKELARFLTSTSYVELMVACGYWDEEELLEDTSLTKESSASYVLEQKKPSPVEDDFIENIDLSDDELLKQFNVQIDGMDLTEDETKGIIAYIRSLRLVNQNKA</sequence>
<organism evidence="2 3">
    <name type="scientific">Peribacillus simplex</name>
    <dbReference type="NCBI Taxonomy" id="1478"/>
    <lineage>
        <taxon>Bacteria</taxon>
        <taxon>Bacillati</taxon>
        <taxon>Bacillota</taxon>
        <taxon>Bacilli</taxon>
        <taxon>Bacillales</taxon>
        <taxon>Bacillaceae</taxon>
        <taxon>Peribacillus</taxon>
    </lineage>
</organism>
<dbReference type="Pfam" id="PF01381">
    <property type="entry name" value="HTH_3"/>
    <property type="match status" value="1"/>
</dbReference>
<comment type="caution">
    <text evidence="2">The sequence shown here is derived from an EMBL/GenBank/DDBJ whole genome shotgun (WGS) entry which is preliminary data.</text>
</comment>
<dbReference type="Gene3D" id="1.10.260.40">
    <property type="entry name" value="lambda repressor-like DNA-binding domains"/>
    <property type="match status" value="1"/>
</dbReference>
<feature type="domain" description="HTH cro/C1-type" evidence="1">
    <location>
        <begin position="21"/>
        <end position="63"/>
    </location>
</feature>
<evidence type="ECO:0000313" key="2">
    <source>
        <dbReference type="EMBL" id="KWW17948.1"/>
    </source>
</evidence>
<dbReference type="GO" id="GO:0003677">
    <property type="term" value="F:DNA binding"/>
    <property type="evidence" value="ECO:0007669"/>
    <property type="project" value="InterPro"/>
</dbReference>
<proteinExistence type="predicted"/>
<evidence type="ECO:0000259" key="1">
    <source>
        <dbReference type="PROSITE" id="PS50943"/>
    </source>
</evidence>
<dbReference type="RefSeq" id="WP_061142590.1">
    <property type="nucleotide sequence ID" value="NZ_LNNH01000025.1"/>
</dbReference>
<dbReference type="CDD" id="cd00093">
    <property type="entry name" value="HTH_XRE"/>
    <property type="match status" value="1"/>
</dbReference>
<reference evidence="2 3" key="1">
    <citation type="submission" date="2015-11" db="EMBL/GenBank/DDBJ databases">
        <title>Genome Sequence of Bacillus simplex strain VanAntwerpen2.</title>
        <authorList>
            <person name="Couger M.B."/>
        </authorList>
    </citation>
    <scope>NUCLEOTIDE SEQUENCE [LARGE SCALE GENOMIC DNA]</scope>
    <source>
        <strain evidence="2 3">VanAntwerpen02</strain>
    </source>
</reference>
<dbReference type="EMBL" id="LNNH01000025">
    <property type="protein sequence ID" value="KWW17948.1"/>
    <property type="molecule type" value="Genomic_DNA"/>
</dbReference>
<name>A0A120GPE5_9BACI</name>
<accession>A0A120GPE5</accession>
<dbReference type="Proteomes" id="UP000064189">
    <property type="component" value="Unassembled WGS sequence"/>
</dbReference>
<dbReference type="InterPro" id="IPR001387">
    <property type="entry name" value="Cro/C1-type_HTH"/>
</dbReference>
<gene>
    <name evidence="2" type="ORF">AS888_20775</name>
</gene>
<dbReference type="PROSITE" id="PS50943">
    <property type="entry name" value="HTH_CROC1"/>
    <property type="match status" value="1"/>
</dbReference>
<dbReference type="AlphaFoldDB" id="A0A120GPE5"/>
<dbReference type="SMART" id="SM00530">
    <property type="entry name" value="HTH_XRE"/>
    <property type="match status" value="1"/>
</dbReference>
<keyword evidence="3" id="KW-1185">Reference proteome</keyword>
<dbReference type="SUPFAM" id="SSF47413">
    <property type="entry name" value="lambda repressor-like DNA-binding domains"/>
    <property type="match status" value="1"/>
</dbReference>